<reference evidence="6" key="1">
    <citation type="submission" date="2015-10" db="EMBL/GenBank/DDBJ databases">
        <authorList>
            <person name="Luecker S."/>
            <person name="Luecker S."/>
        </authorList>
    </citation>
    <scope>NUCLEOTIDE SEQUENCE [LARGE SCALE GENOMIC DNA]</scope>
</reference>
<dbReference type="InterPro" id="IPR023430">
    <property type="entry name" value="Pept_HybD-like_dom_sf"/>
</dbReference>
<dbReference type="SUPFAM" id="SSF53163">
    <property type="entry name" value="HybD-like"/>
    <property type="match status" value="1"/>
</dbReference>
<name>A0A0S4LGR9_9BACT</name>
<dbReference type="GO" id="GO:0008047">
    <property type="term" value="F:enzyme activator activity"/>
    <property type="evidence" value="ECO:0007669"/>
    <property type="project" value="InterPro"/>
</dbReference>
<dbReference type="PANTHER" id="PTHR30302">
    <property type="entry name" value="HYDROGENASE 1 MATURATION PROTEASE"/>
    <property type="match status" value="1"/>
</dbReference>
<dbReference type="AlphaFoldDB" id="A0A0S4LGR9"/>
<dbReference type="Proteomes" id="UP000198736">
    <property type="component" value="Unassembled WGS sequence"/>
</dbReference>
<dbReference type="NCBIfam" id="TIGR00072">
    <property type="entry name" value="hydrog_prot"/>
    <property type="match status" value="1"/>
</dbReference>
<dbReference type="RefSeq" id="WP_090896566.1">
    <property type="nucleotide sequence ID" value="NZ_CZPZ01000012.1"/>
</dbReference>
<dbReference type="OrthoDB" id="9794619at2"/>
<dbReference type="STRING" id="1742973.COMA2_20111"/>
<keyword evidence="6" id="KW-1185">Reference proteome</keyword>
<dbReference type="InterPro" id="IPR000671">
    <property type="entry name" value="Peptidase_A31"/>
</dbReference>
<dbReference type="PANTHER" id="PTHR30302:SF1">
    <property type="entry name" value="HYDROGENASE 2 MATURATION PROTEASE"/>
    <property type="match status" value="1"/>
</dbReference>
<dbReference type="GO" id="GO:0004190">
    <property type="term" value="F:aspartic-type endopeptidase activity"/>
    <property type="evidence" value="ECO:0007669"/>
    <property type="project" value="UniProtKB-KW"/>
</dbReference>
<dbReference type="CDD" id="cd00518">
    <property type="entry name" value="H2MP"/>
    <property type="match status" value="1"/>
</dbReference>
<keyword evidence="2 5" id="KW-0645">Protease</keyword>
<keyword evidence="4" id="KW-0378">Hydrolase</keyword>
<gene>
    <name evidence="5" type="primary">hybD</name>
    <name evidence="5" type="ORF">COMA2_20111</name>
</gene>
<dbReference type="Pfam" id="PF01750">
    <property type="entry name" value="HycI"/>
    <property type="match status" value="1"/>
</dbReference>
<protein>
    <submittedName>
        <fullName evidence="5">Hydrogenase maturation protease</fullName>
    </submittedName>
</protein>
<comment type="similarity">
    <text evidence="1">Belongs to the peptidase A31 family.</text>
</comment>
<evidence type="ECO:0000256" key="3">
    <source>
        <dbReference type="ARBA" id="ARBA00022750"/>
    </source>
</evidence>
<dbReference type="Gene3D" id="3.40.50.1450">
    <property type="entry name" value="HybD-like"/>
    <property type="match status" value="1"/>
</dbReference>
<sequence length="160" mass="16822">MKKDRPRSSAIRIIGLGNGMRGDDAVGLLAARRIRRQVGDQVEVIEAEMAGVDLVELMEGAQAVILIDAARSGQAPGTIHRLDASAGPIGSRMFPRSSHALGTVDALELARAMGVLPAAVIVYGVEADNTEAGRPLSPLVATALDQVVQQVVQECEARYA</sequence>
<evidence type="ECO:0000256" key="2">
    <source>
        <dbReference type="ARBA" id="ARBA00022670"/>
    </source>
</evidence>
<dbReference type="EMBL" id="CZPZ01000012">
    <property type="protein sequence ID" value="CUS35147.1"/>
    <property type="molecule type" value="Genomic_DNA"/>
</dbReference>
<evidence type="ECO:0000313" key="5">
    <source>
        <dbReference type="EMBL" id="CUS35147.1"/>
    </source>
</evidence>
<dbReference type="GO" id="GO:0016485">
    <property type="term" value="P:protein processing"/>
    <property type="evidence" value="ECO:0007669"/>
    <property type="project" value="TreeGrafter"/>
</dbReference>
<keyword evidence="3" id="KW-0064">Aspartyl protease</keyword>
<evidence type="ECO:0000256" key="1">
    <source>
        <dbReference type="ARBA" id="ARBA00006814"/>
    </source>
</evidence>
<dbReference type="PRINTS" id="PR00446">
    <property type="entry name" value="HYDRGNUPTAKE"/>
</dbReference>
<evidence type="ECO:0000256" key="4">
    <source>
        <dbReference type="ARBA" id="ARBA00022801"/>
    </source>
</evidence>
<proteinExistence type="inferred from homology"/>
<accession>A0A0S4LGR9</accession>
<organism evidence="5 6">
    <name type="scientific">Candidatus Nitrospira nitrificans</name>
    <dbReference type="NCBI Taxonomy" id="1742973"/>
    <lineage>
        <taxon>Bacteria</taxon>
        <taxon>Pseudomonadati</taxon>
        <taxon>Nitrospirota</taxon>
        <taxon>Nitrospiria</taxon>
        <taxon>Nitrospirales</taxon>
        <taxon>Nitrospiraceae</taxon>
        <taxon>Nitrospira</taxon>
    </lineage>
</organism>
<evidence type="ECO:0000313" key="6">
    <source>
        <dbReference type="Proteomes" id="UP000198736"/>
    </source>
</evidence>